<evidence type="ECO:0000256" key="5">
    <source>
        <dbReference type="ARBA" id="ARBA00022777"/>
    </source>
</evidence>
<dbReference type="Proteomes" id="UP000660680">
    <property type="component" value="Unassembled WGS sequence"/>
</dbReference>
<feature type="region of interest" description="Disordered" evidence="8">
    <location>
        <begin position="340"/>
        <end position="444"/>
    </location>
</feature>
<gene>
    <name evidence="11" type="ORF">GCM10010171_26780</name>
</gene>
<feature type="region of interest" description="Disordered" evidence="8">
    <location>
        <begin position="457"/>
        <end position="516"/>
    </location>
</feature>
<evidence type="ECO:0000256" key="7">
    <source>
        <dbReference type="PROSITE-ProRule" id="PRU10141"/>
    </source>
</evidence>
<reference evidence="11" key="1">
    <citation type="journal article" date="2014" name="Int. J. Syst. Evol. Microbiol.">
        <title>Complete genome sequence of Corynebacterium casei LMG S-19264T (=DSM 44701T), isolated from a smear-ripened cheese.</title>
        <authorList>
            <consortium name="US DOE Joint Genome Institute (JGI-PGF)"/>
            <person name="Walter F."/>
            <person name="Albersmeier A."/>
            <person name="Kalinowski J."/>
            <person name="Ruckert C."/>
        </authorList>
    </citation>
    <scope>NUCLEOTIDE SEQUENCE</scope>
    <source>
        <strain evidence="11">JCM 3276</strain>
    </source>
</reference>
<comment type="caution">
    <text evidence="11">The sequence shown here is derived from an EMBL/GenBank/DDBJ whole genome shotgun (WGS) entry which is preliminary data.</text>
</comment>
<protein>
    <recommendedName>
        <fullName evidence="2">non-specific serine/threonine protein kinase</fullName>
        <ecNumber evidence="2">2.7.11.1</ecNumber>
    </recommendedName>
</protein>
<evidence type="ECO:0000313" key="12">
    <source>
        <dbReference type="Proteomes" id="UP000660680"/>
    </source>
</evidence>
<dbReference type="EC" id="2.7.11.1" evidence="2"/>
<feature type="transmembrane region" description="Helical" evidence="9">
    <location>
        <begin position="616"/>
        <end position="635"/>
    </location>
</feature>
<dbReference type="InterPro" id="IPR017441">
    <property type="entry name" value="Protein_kinase_ATP_BS"/>
</dbReference>
<dbReference type="InterPro" id="IPR011009">
    <property type="entry name" value="Kinase-like_dom_sf"/>
</dbReference>
<keyword evidence="12" id="KW-1185">Reference proteome</keyword>
<proteinExistence type="inferred from homology"/>
<dbReference type="AlphaFoldDB" id="A0A918GGR4"/>
<feature type="compositionally biased region" description="Pro residues" evidence="8">
    <location>
        <begin position="311"/>
        <end position="324"/>
    </location>
</feature>
<dbReference type="RefSeq" id="WP_229786880.1">
    <property type="nucleotide sequence ID" value="NZ_BMRB01000002.1"/>
</dbReference>
<dbReference type="InterPro" id="IPR050660">
    <property type="entry name" value="NEK_Ser/Thr_kinase"/>
</dbReference>
<evidence type="ECO:0000313" key="11">
    <source>
        <dbReference type="EMBL" id="GGS31546.1"/>
    </source>
</evidence>
<reference evidence="11" key="2">
    <citation type="submission" date="2020-09" db="EMBL/GenBank/DDBJ databases">
        <authorList>
            <person name="Sun Q."/>
            <person name="Ohkuma M."/>
        </authorList>
    </citation>
    <scope>NUCLEOTIDE SEQUENCE</scope>
    <source>
        <strain evidence="11">JCM 3276</strain>
    </source>
</reference>
<dbReference type="GO" id="GO:0005524">
    <property type="term" value="F:ATP binding"/>
    <property type="evidence" value="ECO:0007669"/>
    <property type="project" value="UniProtKB-UniRule"/>
</dbReference>
<accession>A0A918GGR4</accession>
<dbReference type="Gene3D" id="1.10.510.10">
    <property type="entry name" value="Transferase(Phosphotransferase) domain 1"/>
    <property type="match status" value="1"/>
</dbReference>
<feature type="region of interest" description="Disordered" evidence="8">
    <location>
        <begin position="307"/>
        <end position="327"/>
    </location>
</feature>
<evidence type="ECO:0000256" key="1">
    <source>
        <dbReference type="ARBA" id="ARBA00010886"/>
    </source>
</evidence>
<dbReference type="PROSITE" id="PS50011">
    <property type="entry name" value="PROTEIN_KINASE_DOM"/>
    <property type="match status" value="1"/>
</dbReference>
<dbReference type="SMART" id="SM00220">
    <property type="entry name" value="S_TKc"/>
    <property type="match status" value="1"/>
</dbReference>
<keyword evidence="9" id="KW-1133">Transmembrane helix</keyword>
<sequence>MAELDAVGAYRIVGRLGGGAMGTVHLARSPGGRLVAVKVVRPELADDPRFRERFRREIAMARAVGGFWTAAVVDADPDAARPWLATEYIPGLDLHEAVRSTGALPPDAVRGLAAGLAEALCAIHAAGLVHRDLKPSNVLLAADGPRVIDFGISKALEGSGLTHTGMVVGTPGYLSPEQIEGREVGPPSDVFAFGAVVAFAASGRHPFGDGDTAALLYRAVHTRPDLRDVPHDVRELISSCLDRKPRNRPTAPDLVTALRGRVTGEWLPANVRTLVEERRTAIIAAHPPTRTLPHDDLSPRARWWLERGEPAAPPGGLPQAPPGPGLLRRLMAKAGQPLVPDNSRQAEATPQAGQPSAAAPAGAFRHQVGAGPSPQVGQPWAAAFADGSRQQGGAEPNSQAGLPDDRAGTGSQAWQAPHPSHGPAGVGRAAHPEGQPKQAAAASGAGRLWQVIGGLLGDRPATTEDRSTRGPMGVVSGRQQADRPVEASSGGFAGQRADRHGAALSGGSAGQQADRHGAALSGGFAGQPAGAVGVQEPGVFKRWWALSKIRAPQPEVKVADRVGRLVEQARGRGDRGQAVFVTARGPRVVAAVVGFGGAGLLAAAGAEAGRNGRPGVGLLVLAVAVLLALVAVRRAGQAVGPRRRVEVGAAGLSWRRGATVTTVKWPKVARVRIVGDKNRPWLVVWPRDPSALPGKPDHHGGYRVYPIAHEKQPRRRERELAELRAALAWYGRSAFDES</sequence>
<feature type="domain" description="Protein kinase" evidence="10">
    <location>
        <begin position="10"/>
        <end position="267"/>
    </location>
</feature>
<organism evidence="11 12">
    <name type="scientific">Actinokineospora fastidiosa</name>
    <dbReference type="NCBI Taxonomy" id="1816"/>
    <lineage>
        <taxon>Bacteria</taxon>
        <taxon>Bacillati</taxon>
        <taxon>Actinomycetota</taxon>
        <taxon>Actinomycetes</taxon>
        <taxon>Pseudonocardiales</taxon>
        <taxon>Pseudonocardiaceae</taxon>
        <taxon>Actinokineospora</taxon>
    </lineage>
</organism>
<dbReference type="InterPro" id="IPR008271">
    <property type="entry name" value="Ser/Thr_kinase_AS"/>
</dbReference>
<keyword evidence="9" id="KW-0472">Membrane</keyword>
<evidence type="ECO:0000256" key="6">
    <source>
        <dbReference type="ARBA" id="ARBA00022840"/>
    </source>
</evidence>
<keyword evidence="5" id="KW-0418">Kinase</keyword>
<dbReference type="SUPFAM" id="SSF56112">
    <property type="entry name" value="Protein kinase-like (PK-like)"/>
    <property type="match status" value="1"/>
</dbReference>
<dbReference type="GO" id="GO:0004674">
    <property type="term" value="F:protein serine/threonine kinase activity"/>
    <property type="evidence" value="ECO:0007669"/>
    <property type="project" value="UniProtKB-EC"/>
</dbReference>
<feature type="binding site" evidence="7">
    <location>
        <position position="38"/>
    </location>
    <ligand>
        <name>ATP</name>
        <dbReference type="ChEBI" id="CHEBI:30616"/>
    </ligand>
</feature>
<dbReference type="Gene3D" id="3.30.200.20">
    <property type="entry name" value="Phosphorylase Kinase, domain 1"/>
    <property type="match status" value="1"/>
</dbReference>
<keyword evidence="9" id="KW-0812">Transmembrane</keyword>
<evidence type="ECO:0000259" key="10">
    <source>
        <dbReference type="PROSITE" id="PS50011"/>
    </source>
</evidence>
<dbReference type="PANTHER" id="PTHR43671:SF13">
    <property type="entry name" value="SERINE_THREONINE-PROTEIN KINASE NEK2"/>
    <property type="match status" value="1"/>
</dbReference>
<feature type="compositionally biased region" description="Low complexity" evidence="8">
    <location>
        <begin position="502"/>
        <end position="512"/>
    </location>
</feature>
<dbReference type="Pfam" id="PF00069">
    <property type="entry name" value="Pkinase"/>
    <property type="match status" value="1"/>
</dbReference>
<evidence type="ECO:0000256" key="8">
    <source>
        <dbReference type="SAM" id="MobiDB-lite"/>
    </source>
</evidence>
<name>A0A918GGR4_9PSEU</name>
<evidence type="ECO:0000256" key="2">
    <source>
        <dbReference type="ARBA" id="ARBA00012513"/>
    </source>
</evidence>
<dbReference type="EMBL" id="BMRB01000002">
    <property type="protein sequence ID" value="GGS31546.1"/>
    <property type="molecule type" value="Genomic_DNA"/>
</dbReference>
<dbReference type="InterPro" id="IPR000719">
    <property type="entry name" value="Prot_kinase_dom"/>
</dbReference>
<dbReference type="PANTHER" id="PTHR43671">
    <property type="entry name" value="SERINE/THREONINE-PROTEIN KINASE NEK"/>
    <property type="match status" value="1"/>
</dbReference>
<dbReference type="PROSITE" id="PS00108">
    <property type="entry name" value="PROTEIN_KINASE_ST"/>
    <property type="match status" value="1"/>
</dbReference>
<dbReference type="CDD" id="cd14014">
    <property type="entry name" value="STKc_PknB_like"/>
    <property type="match status" value="1"/>
</dbReference>
<evidence type="ECO:0000256" key="4">
    <source>
        <dbReference type="ARBA" id="ARBA00022741"/>
    </source>
</evidence>
<keyword evidence="6 7" id="KW-0067">ATP-binding</keyword>
<dbReference type="PROSITE" id="PS00107">
    <property type="entry name" value="PROTEIN_KINASE_ATP"/>
    <property type="match status" value="1"/>
</dbReference>
<feature type="compositionally biased region" description="Polar residues" evidence="8">
    <location>
        <begin position="388"/>
        <end position="400"/>
    </location>
</feature>
<comment type="similarity">
    <text evidence="1">Belongs to the protein kinase superfamily. NEK Ser/Thr protein kinase family. NIMA subfamily.</text>
</comment>
<evidence type="ECO:0000256" key="9">
    <source>
        <dbReference type="SAM" id="Phobius"/>
    </source>
</evidence>
<keyword evidence="4 7" id="KW-0547">Nucleotide-binding</keyword>
<feature type="compositionally biased region" description="Low complexity" evidence="8">
    <location>
        <begin position="348"/>
        <end position="363"/>
    </location>
</feature>
<keyword evidence="3" id="KW-0808">Transferase</keyword>
<evidence type="ECO:0000256" key="3">
    <source>
        <dbReference type="ARBA" id="ARBA00022679"/>
    </source>
</evidence>